<evidence type="ECO:0008006" key="3">
    <source>
        <dbReference type="Google" id="ProtNLM"/>
    </source>
</evidence>
<dbReference type="Gene3D" id="1.10.1220.170">
    <property type="match status" value="1"/>
</dbReference>
<dbReference type="Proteomes" id="UP000249610">
    <property type="component" value="Unassembled WGS sequence"/>
</dbReference>
<reference evidence="1 2" key="1">
    <citation type="submission" date="2018-06" db="EMBL/GenBank/DDBJ databases">
        <title>Genomic Encyclopedia of Archaeal and Bacterial Type Strains, Phase II (KMG-II): from individual species to whole genera.</title>
        <authorList>
            <person name="Goeker M."/>
        </authorList>
    </citation>
    <scope>NUCLEOTIDE SEQUENCE [LARGE SCALE GENOMIC DNA]</scope>
    <source>
        <strain evidence="1 2">DSM 23446</strain>
    </source>
</reference>
<organism evidence="1 2">
    <name type="scientific">Algoriphagus yeomjeoni</name>
    <dbReference type="NCBI Taxonomy" id="291403"/>
    <lineage>
        <taxon>Bacteria</taxon>
        <taxon>Pseudomonadati</taxon>
        <taxon>Bacteroidota</taxon>
        <taxon>Cytophagia</taxon>
        <taxon>Cytophagales</taxon>
        <taxon>Cyclobacteriaceae</taxon>
        <taxon>Algoriphagus</taxon>
    </lineage>
</organism>
<dbReference type="RefSeq" id="WP_111609523.1">
    <property type="nucleotide sequence ID" value="NZ_QLLK01000001.1"/>
</dbReference>
<proteinExistence type="predicted"/>
<keyword evidence="2" id="KW-1185">Reference proteome</keyword>
<gene>
    <name evidence="1" type="ORF">LV83_00055</name>
</gene>
<dbReference type="EMBL" id="QLLK01000001">
    <property type="protein sequence ID" value="RAI94808.1"/>
    <property type="molecule type" value="Genomic_DNA"/>
</dbReference>
<accession>A0A327PRN3</accession>
<comment type="caution">
    <text evidence="1">The sequence shown here is derived from an EMBL/GenBank/DDBJ whole genome shotgun (WGS) entry which is preliminary data.</text>
</comment>
<dbReference type="AlphaFoldDB" id="A0A327PRN3"/>
<sequence>MSVAEIKLDLITWLSKLEDTKAIDDIAQIKKQFIEDQYHKSLKPMSMDELRDSLAEAEVDYANGRIVSQEELEERIKKGKIL</sequence>
<evidence type="ECO:0000313" key="1">
    <source>
        <dbReference type="EMBL" id="RAI94808.1"/>
    </source>
</evidence>
<protein>
    <recommendedName>
        <fullName evidence="3">Addiction module component</fullName>
    </recommendedName>
</protein>
<dbReference type="OrthoDB" id="826830at2"/>
<evidence type="ECO:0000313" key="2">
    <source>
        <dbReference type="Proteomes" id="UP000249610"/>
    </source>
</evidence>
<name>A0A327PRN3_9BACT</name>